<dbReference type="EMBL" id="JADYXP020000004">
    <property type="protein sequence ID" value="KAL0125333.1"/>
    <property type="molecule type" value="Genomic_DNA"/>
</dbReference>
<comment type="caution">
    <text evidence="2">The sequence shown here is derived from an EMBL/GenBank/DDBJ whole genome shotgun (WGS) entry which is preliminary data.</text>
</comment>
<evidence type="ECO:0000313" key="2">
    <source>
        <dbReference type="EMBL" id="KAL0125333.1"/>
    </source>
</evidence>
<keyword evidence="3" id="KW-1185">Reference proteome</keyword>
<protein>
    <submittedName>
        <fullName evidence="2">Uncharacterized protein</fullName>
    </submittedName>
</protein>
<evidence type="ECO:0000256" key="1">
    <source>
        <dbReference type="SAM" id="MobiDB-lite"/>
    </source>
</evidence>
<evidence type="ECO:0000313" key="3">
    <source>
        <dbReference type="Proteomes" id="UP001430953"/>
    </source>
</evidence>
<sequence>MGLPGRPAVQWRGGNKLRIRGRFASGRANCRRPATAVVLRERALSIDSVSRPLSPFSPPPCGARHPSVRRPHVVPRS</sequence>
<name>A0AAW2GCN3_9HYME</name>
<proteinExistence type="predicted"/>
<gene>
    <name evidence="2" type="ORF">PUN28_004460</name>
</gene>
<dbReference type="Proteomes" id="UP001430953">
    <property type="component" value="Unassembled WGS sequence"/>
</dbReference>
<organism evidence="2 3">
    <name type="scientific">Cardiocondyla obscurior</name>
    <dbReference type="NCBI Taxonomy" id="286306"/>
    <lineage>
        <taxon>Eukaryota</taxon>
        <taxon>Metazoa</taxon>
        <taxon>Ecdysozoa</taxon>
        <taxon>Arthropoda</taxon>
        <taxon>Hexapoda</taxon>
        <taxon>Insecta</taxon>
        <taxon>Pterygota</taxon>
        <taxon>Neoptera</taxon>
        <taxon>Endopterygota</taxon>
        <taxon>Hymenoptera</taxon>
        <taxon>Apocrita</taxon>
        <taxon>Aculeata</taxon>
        <taxon>Formicoidea</taxon>
        <taxon>Formicidae</taxon>
        <taxon>Myrmicinae</taxon>
        <taxon>Cardiocondyla</taxon>
    </lineage>
</organism>
<dbReference type="AlphaFoldDB" id="A0AAW2GCN3"/>
<feature type="region of interest" description="Disordered" evidence="1">
    <location>
        <begin position="49"/>
        <end position="77"/>
    </location>
</feature>
<reference evidence="2 3" key="1">
    <citation type="submission" date="2023-03" db="EMBL/GenBank/DDBJ databases">
        <title>High recombination rates correlate with genetic variation in Cardiocondyla obscurior ants.</title>
        <authorList>
            <person name="Errbii M."/>
        </authorList>
    </citation>
    <scope>NUCLEOTIDE SEQUENCE [LARGE SCALE GENOMIC DNA]</scope>
    <source>
        <strain evidence="2">Alpha-2009</strain>
        <tissue evidence="2">Whole body</tissue>
    </source>
</reference>
<feature type="compositionally biased region" description="Basic residues" evidence="1">
    <location>
        <begin position="66"/>
        <end position="77"/>
    </location>
</feature>
<accession>A0AAW2GCN3</accession>